<keyword evidence="2" id="KW-0012">Acyltransferase</keyword>
<evidence type="ECO:0000259" key="3">
    <source>
        <dbReference type="PROSITE" id="PS51186"/>
    </source>
</evidence>
<comment type="caution">
    <text evidence="4">The sequence shown here is derived from an EMBL/GenBank/DDBJ whole genome shotgun (WGS) entry which is preliminary data.</text>
</comment>
<dbReference type="CDD" id="cd04301">
    <property type="entry name" value="NAT_SF"/>
    <property type="match status" value="1"/>
</dbReference>
<proteinExistence type="predicted"/>
<dbReference type="RefSeq" id="WP_283212303.1">
    <property type="nucleotide sequence ID" value="NZ_JASGBI010000001.1"/>
</dbReference>
<dbReference type="Gene3D" id="3.40.630.30">
    <property type="match status" value="1"/>
</dbReference>
<evidence type="ECO:0000256" key="2">
    <source>
        <dbReference type="ARBA" id="ARBA00023315"/>
    </source>
</evidence>
<dbReference type="SUPFAM" id="SSF55729">
    <property type="entry name" value="Acyl-CoA N-acyltransferases (Nat)"/>
    <property type="match status" value="1"/>
</dbReference>
<reference evidence="4 5" key="1">
    <citation type="submission" date="2023-05" db="EMBL/GenBank/DDBJ databases">
        <title>Lysobacter sp. strain LF1 Genome sequencing and assembly.</title>
        <authorList>
            <person name="Jung Y."/>
        </authorList>
    </citation>
    <scope>NUCLEOTIDE SEQUENCE [LARGE SCALE GENOMIC DNA]</scope>
    <source>
        <strain evidence="4 5">LF1</strain>
    </source>
</reference>
<dbReference type="PANTHER" id="PTHR43877:SF1">
    <property type="entry name" value="ACETYLTRANSFERASE"/>
    <property type="match status" value="1"/>
</dbReference>
<dbReference type="Pfam" id="PF00583">
    <property type="entry name" value="Acetyltransf_1"/>
    <property type="match status" value="1"/>
</dbReference>
<evidence type="ECO:0000313" key="4">
    <source>
        <dbReference type="EMBL" id="MDI9238865.1"/>
    </source>
</evidence>
<dbReference type="InterPro" id="IPR000182">
    <property type="entry name" value="GNAT_dom"/>
</dbReference>
<dbReference type="InterPro" id="IPR016181">
    <property type="entry name" value="Acyl_CoA_acyltransferase"/>
</dbReference>
<keyword evidence="1" id="KW-0808">Transferase</keyword>
<sequence>MELRRAVPADADALSALSTACFTQTFGHLYPPDDLATFLDEAYAVDAWASLLEDPDYATWVLETDGVAVGYATAGACTLPHADVAPGDGELKRLYVLRAHQNGGWGGRLFEAAMQWLQRTGPRTLWIGVWSENFGAQRFYERHGFERVGAYDFVVGNVRDHEFILRRQAR</sequence>
<protein>
    <submittedName>
        <fullName evidence="4">GNAT family N-acetyltransferase</fullName>
    </submittedName>
</protein>
<organism evidence="4 5">
    <name type="scientific">Lysobacter stagni</name>
    <dbReference type="NCBI Taxonomy" id="3045172"/>
    <lineage>
        <taxon>Bacteria</taxon>
        <taxon>Pseudomonadati</taxon>
        <taxon>Pseudomonadota</taxon>
        <taxon>Gammaproteobacteria</taxon>
        <taxon>Lysobacterales</taxon>
        <taxon>Lysobacteraceae</taxon>
        <taxon>Lysobacter</taxon>
    </lineage>
</organism>
<dbReference type="InterPro" id="IPR050832">
    <property type="entry name" value="Bact_Acetyltransf"/>
</dbReference>
<dbReference type="PANTHER" id="PTHR43877">
    <property type="entry name" value="AMINOALKYLPHOSPHONATE N-ACETYLTRANSFERASE-RELATED-RELATED"/>
    <property type="match status" value="1"/>
</dbReference>
<evidence type="ECO:0000313" key="5">
    <source>
        <dbReference type="Proteomes" id="UP001321580"/>
    </source>
</evidence>
<keyword evidence="5" id="KW-1185">Reference proteome</keyword>
<dbReference type="EMBL" id="JASGBI010000001">
    <property type="protein sequence ID" value="MDI9238865.1"/>
    <property type="molecule type" value="Genomic_DNA"/>
</dbReference>
<dbReference type="PROSITE" id="PS51186">
    <property type="entry name" value="GNAT"/>
    <property type="match status" value="1"/>
</dbReference>
<gene>
    <name evidence="4" type="ORF">QLQ15_08045</name>
</gene>
<accession>A0ABT6XG43</accession>
<feature type="domain" description="N-acetyltransferase" evidence="3">
    <location>
        <begin position="1"/>
        <end position="170"/>
    </location>
</feature>
<evidence type="ECO:0000256" key="1">
    <source>
        <dbReference type="ARBA" id="ARBA00022679"/>
    </source>
</evidence>
<name>A0ABT6XG43_9GAMM</name>
<dbReference type="Proteomes" id="UP001321580">
    <property type="component" value="Unassembled WGS sequence"/>
</dbReference>